<dbReference type="EMBL" id="JAIFRP010000002">
    <property type="protein sequence ID" value="KAK2588975.1"/>
    <property type="molecule type" value="Genomic_DNA"/>
</dbReference>
<proteinExistence type="predicted"/>
<reference evidence="2" key="1">
    <citation type="submission" date="2021-08" db="EMBL/GenBank/DDBJ databases">
        <authorList>
            <person name="Misof B."/>
            <person name="Oliver O."/>
            <person name="Podsiadlowski L."/>
            <person name="Donath A."/>
            <person name="Peters R."/>
            <person name="Mayer C."/>
            <person name="Rust J."/>
            <person name="Gunkel S."/>
            <person name="Lesny P."/>
            <person name="Martin S."/>
            <person name="Oeyen J.P."/>
            <person name="Petersen M."/>
            <person name="Panagiotis P."/>
            <person name="Wilbrandt J."/>
            <person name="Tanja T."/>
        </authorList>
    </citation>
    <scope>NUCLEOTIDE SEQUENCE</scope>
    <source>
        <strain evidence="2">GBR_01_08_01A</strain>
        <tissue evidence="2">Thorax + abdomen</tissue>
    </source>
</reference>
<gene>
    <name evidence="2" type="ORF">KPH14_001825</name>
</gene>
<keyword evidence="1" id="KW-1133">Transmembrane helix</keyword>
<keyword evidence="1" id="KW-0812">Transmembrane</keyword>
<sequence length="170" mass="18934">MRKGRSVALRRLRYVAMLSLFVAAYVLPGAVAAASGSYAKYQPCDASNADRQCPPNQRCLQKKIYETTEAVCDCMQGYEWFDKIGGCAPSASMMPVDVTTVRSDQVEESGGGSVAAGLLIPTFLIIIGVVLYFGARRYRWLQRFRQYRQNRYGNVLVTRDDDDDDDPPIA</sequence>
<evidence type="ECO:0000256" key="1">
    <source>
        <dbReference type="SAM" id="Phobius"/>
    </source>
</evidence>
<dbReference type="AlphaFoldDB" id="A0AAD9RZU7"/>
<reference evidence="2" key="2">
    <citation type="journal article" date="2023" name="Commun. Biol.">
        <title>Intrasexual cuticular hydrocarbon dimorphism in a wasp sheds light on hydrocarbon biosynthesis genes in Hymenoptera.</title>
        <authorList>
            <person name="Moris V.C."/>
            <person name="Podsiadlowski L."/>
            <person name="Martin S."/>
            <person name="Oeyen J.P."/>
            <person name="Donath A."/>
            <person name="Petersen M."/>
            <person name="Wilbrandt J."/>
            <person name="Misof B."/>
            <person name="Liedtke D."/>
            <person name="Thamm M."/>
            <person name="Scheiner R."/>
            <person name="Schmitt T."/>
            <person name="Niehuis O."/>
        </authorList>
    </citation>
    <scope>NUCLEOTIDE SEQUENCE</scope>
    <source>
        <strain evidence="2">GBR_01_08_01A</strain>
    </source>
</reference>
<organism evidence="2 3">
    <name type="scientific">Odynerus spinipes</name>
    <dbReference type="NCBI Taxonomy" id="1348599"/>
    <lineage>
        <taxon>Eukaryota</taxon>
        <taxon>Metazoa</taxon>
        <taxon>Ecdysozoa</taxon>
        <taxon>Arthropoda</taxon>
        <taxon>Hexapoda</taxon>
        <taxon>Insecta</taxon>
        <taxon>Pterygota</taxon>
        <taxon>Neoptera</taxon>
        <taxon>Endopterygota</taxon>
        <taxon>Hymenoptera</taxon>
        <taxon>Apocrita</taxon>
        <taxon>Aculeata</taxon>
        <taxon>Vespoidea</taxon>
        <taxon>Vespidae</taxon>
        <taxon>Eumeninae</taxon>
        <taxon>Odynerus</taxon>
    </lineage>
</organism>
<accession>A0AAD9RZU7</accession>
<keyword evidence="3" id="KW-1185">Reference proteome</keyword>
<feature type="transmembrane region" description="Helical" evidence="1">
    <location>
        <begin position="114"/>
        <end position="135"/>
    </location>
</feature>
<evidence type="ECO:0000313" key="2">
    <source>
        <dbReference type="EMBL" id="KAK2588975.1"/>
    </source>
</evidence>
<feature type="transmembrane region" description="Helical" evidence="1">
    <location>
        <begin position="12"/>
        <end position="33"/>
    </location>
</feature>
<dbReference type="Proteomes" id="UP001258017">
    <property type="component" value="Unassembled WGS sequence"/>
</dbReference>
<protein>
    <submittedName>
        <fullName evidence="2">Uncharacterized protein</fullName>
    </submittedName>
</protein>
<evidence type="ECO:0000313" key="3">
    <source>
        <dbReference type="Proteomes" id="UP001258017"/>
    </source>
</evidence>
<keyword evidence="1" id="KW-0472">Membrane</keyword>
<comment type="caution">
    <text evidence="2">The sequence shown here is derived from an EMBL/GenBank/DDBJ whole genome shotgun (WGS) entry which is preliminary data.</text>
</comment>
<name>A0AAD9RZU7_9HYME</name>